<evidence type="ECO:0000313" key="2">
    <source>
        <dbReference type="EMBL" id="MDO1536060.1"/>
    </source>
</evidence>
<protein>
    <submittedName>
        <fullName evidence="2">Uncharacterized protein</fullName>
    </submittedName>
</protein>
<dbReference type="RefSeq" id="WP_301813945.1">
    <property type="nucleotide sequence ID" value="NZ_JAUJZH010000024.1"/>
</dbReference>
<organism evidence="2 3">
    <name type="scientific">Variovorax ginsengisoli</name>
    <dbReference type="NCBI Taxonomy" id="363844"/>
    <lineage>
        <taxon>Bacteria</taxon>
        <taxon>Pseudomonadati</taxon>
        <taxon>Pseudomonadota</taxon>
        <taxon>Betaproteobacteria</taxon>
        <taxon>Burkholderiales</taxon>
        <taxon>Comamonadaceae</taxon>
        <taxon>Variovorax</taxon>
    </lineage>
</organism>
<reference evidence="2" key="1">
    <citation type="submission" date="2023-06" db="EMBL/GenBank/DDBJ databases">
        <authorList>
            <person name="Jiang Y."/>
            <person name="Liu Q."/>
        </authorList>
    </citation>
    <scope>NUCLEOTIDE SEQUENCE</scope>
    <source>
        <strain evidence="2">CGMCC 1.12090</strain>
    </source>
</reference>
<dbReference type="EMBL" id="JAUKVY010000024">
    <property type="protein sequence ID" value="MDO1536060.1"/>
    <property type="molecule type" value="Genomic_DNA"/>
</dbReference>
<accession>A0ABT8SB83</accession>
<sequence>MNSRIRSIRAGRTPKPTTRRSIAEALSRKLGTLVGTDRRRALRARERFEQLEPDQRLREVGEW</sequence>
<evidence type="ECO:0000256" key="1">
    <source>
        <dbReference type="SAM" id="MobiDB-lite"/>
    </source>
</evidence>
<proteinExistence type="predicted"/>
<keyword evidence="3" id="KW-1185">Reference proteome</keyword>
<gene>
    <name evidence="2" type="ORF">Q2T77_27610</name>
</gene>
<name>A0ABT8SB83_9BURK</name>
<comment type="caution">
    <text evidence="2">The sequence shown here is derived from an EMBL/GenBank/DDBJ whole genome shotgun (WGS) entry which is preliminary data.</text>
</comment>
<dbReference type="Proteomes" id="UP001169027">
    <property type="component" value="Unassembled WGS sequence"/>
</dbReference>
<evidence type="ECO:0000313" key="3">
    <source>
        <dbReference type="Proteomes" id="UP001169027"/>
    </source>
</evidence>
<feature type="region of interest" description="Disordered" evidence="1">
    <location>
        <begin position="1"/>
        <end position="22"/>
    </location>
</feature>